<keyword evidence="3" id="KW-1185">Reference proteome</keyword>
<sequence length="306" mass="33857">MDTQLNVLKHEKRILGVRLPKSQQGSNRDLTLLRGKTVILQFRPSPPPPPRAAAATAVFAGKIVYGQFEEENPFVLISSGLLVQPDEGVSDLVVDRIGDNLPQSTEKSRIIVIPVGARHKCQRGNPFKRPISQAGWSTKPDRMRAGQADRRTILRAVSAQEEIDGVSRGVTLLETGAWLQPESQGDWLFTVGGGRLRLIRSMTGSKLRVKKSAYGCKTALVKKSAYRCKTAQGEEISLRLVGQLSLGYSDQIVSLEQLGWENRSRGKPERETRLRTGWAMKPSWKRAEQGNQHRSGLIKEIGSESG</sequence>
<dbReference type="AlphaFoldDB" id="A0A2Z7CJZ1"/>
<reference evidence="2 3" key="1">
    <citation type="journal article" date="2015" name="Proc. Natl. Acad. Sci. U.S.A.">
        <title>The resurrection genome of Boea hygrometrica: A blueprint for survival of dehydration.</title>
        <authorList>
            <person name="Xiao L."/>
            <person name="Yang G."/>
            <person name="Zhang L."/>
            <person name="Yang X."/>
            <person name="Zhao S."/>
            <person name="Ji Z."/>
            <person name="Zhou Q."/>
            <person name="Hu M."/>
            <person name="Wang Y."/>
            <person name="Chen M."/>
            <person name="Xu Y."/>
            <person name="Jin H."/>
            <person name="Xiao X."/>
            <person name="Hu G."/>
            <person name="Bao F."/>
            <person name="Hu Y."/>
            <person name="Wan P."/>
            <person name="Li L."/>
            <person name="Deng X."/>
            <person name="Kuang T."/>
            <person name="Xiang C."/>
            <person name="Zhu J.K."/>
            <person name="Oliver M.J."/>
            <person name="He Y."/>
        </authorList>
    </citation>
    <scope>NUCLEOTIDE SEQUENCE [LARGE SCALE GENOMIC DNA]</scope>
    <source>
        <strain evidence="3">cv. XS01</strain>
    </source>
</reference>
<name>A0A2Z7CJZ1_9LAMI</name>
<gene>
    <name evidence="2" type="ORF">F511_14099</name>
</gene>
<dbReference type="EMBL" id="KQ995685">
    <property type="protein sequence ID" value="KZV46267.1"/>
    <property type="molecule type" value="Genomic_DNA"/>
</dbReference>
<feature type="region of interest" description="Disordered" evidence="1">
    <location>
        <begin position="281"/>
        <end position="306"/>
    </location>
</feature>
<proteinExistence type="predicted"/>
<evidence type="ECO:0000313" key="2">
    <source>
        <dbReference type="EMBL" id="KZV46267.1"/>
    </source>
</evidence>
<organism evidence="2 3">
    <name type="scientific">Dorcoceras hygrometricum</name>
    <dbReference type="NCBI Taxonomy" id="472368"/>
    <lineage>
        <taxon>Eukaryota</taxon>
        <taxon>Viridiplantae</taxon>
        <taxon>Streptophyta</taxon>
        <taxon>Embryophyta</taxon>
        <taxon>Tracheophyta</taxon>
        <taxon>Spermatophyta</taxon>
        <taxon>Magnoliopsida</taxon>
        <taxon>eudicotyledons</taxon>
        <taxon>Gunneridae</taxon>
        <taxon>Pentapetalae</taxon>
        <taxon>asterids</taxon>
        <taxon>lamiids</taxon>
        <taxon>Lamiales</taxon>
        <taxon>Gesneriaceae</taxon>
        <taxon>Didymocarpoideae</taxon>
        <taxon>Trichosporeae</taxon>
        <taxon>Loxocarpinae</taxon>
        <taxon>Dorcoceras</taxon>
    </lineage>
</organism>
<dbReference type="Proteomes" id="UP000250235">
    <property type="component" value="Unassembled WGS sequence"/>
</dbReference>
<evidence type="ECO:0000313" key="3">
    <source>
        <dbReference type="Proteomes" id="UP000250235"/>
    </source>
</evidence>
<protein>
    <submittedName>
        <fullName evidence="2">Uncharacterized protein</fullName>
    </submittedName>
</protein>
<accession>A0A2Z7CJZ1</accession>
<evidence type="ECO:0000256" key="1">
    <source>
        <dbReference type="SAM" id="MobiDB-lite"/>
    </source>
</evidence>